<dbReference type="EMBL" id="BAFH01000003">
    <property type="protein sequence ID" value="GAB62751.1"/>
    <property type="molecule type" value="Genomic_DNA"/>
</dbReference>
<comment type="pathway">
    <text evidence="1">Quinol/quinone metabolism; menaquinone biosynthesis.</text>
</comment>
<comment type="catalytic activity">
    <reaction evidence="1">
        <text>futalosine + H2O = dehypoxanthine futalosine + hypoxanthine</text>
        <dbReference type="Rhea" id="RHEA:25904"/>
        <dbReference type="ChEBI" id="CHEBI:15377"/>
        <dbReference type="ChEBI" id="CHEBI:17368"/>
        <dbReference type="ChEBI" id="CHEBI:58863"/>
        <dbReference type="ChEBI" id="CHEBI:58864"/>
        <dbReference type="EC" id="3.2.2.26"/>
    </reaction>
</comment>
<dbReference type="GO" id="GO:0008930">
    <property type="term" value="F:methylthioadenosine nucleosidase activity"/>
    <property type="evidence" value="ECO:0007669"/>
    <property type="project" value="TreeGrafter"/>
</dbReference>
<dbReference type="CDD" id="cd17766">
    <property type="entry name" value="futalosine_nucleosidase_MqnB"/>
    <property type="match status" value="1"/>
</dbReference>
<feature type="domain" description="Nucleoside phosphorylase" evidence="3">
    <location>
        <begin position="4"/>
        <end position="221"/>
    </location>
</feature>
<evidence type="ECO:0000313" key="4">
    <source>
        <dbReference type="EMBL" id="GAB62751.1"/>
    </source>
</evidence>
<dbReference type="PANTHER" id="PTHR46832">
    <property type="entry name" value="5'-METHYLTHIOADENOSINE/S-ADENOSYLHOMOCYSTEINE NUCLEOSIDASE"/>
    <property type="match status" value="1"/>
</dbReference>
<dbReference type="EC" id="3.2.2.26" evidence="1 2"/>
<name>I3IM06_9BACT</name>
<evidence type="ECO:0000256" key="1">
    <source>
        <dbReference type="HAMAP-Rule" id="MF_00991"/>
    </source>
</evidence>
<dbReference type="GO" id="GO:0008782">
    <property type="term" value="F:adenosylhomocysteine nucleosidase activity"/>
    <property type="evidence" value="ECO:0007669"/>
    <property type="project" value="TreeGrafter"/>
</dbReference>
<comment type="caution">
    <text evidence="4">The sequence shown here is derived from an EMBL/GenBank/DDBJ whole genome shotgun (WGS) entry which is preliminary data.</text>
</comment>
<dbReference type="InterPro" id="IPR019963">
    <property type="entry name" value="FL_hydrolase_MqnB"/>
</dbReference>
<dbReference type="Pfam" id="PF01048">
    <property type="entry name" value="PNP_UDP_1"/>
    <property type="match status" value="1"/>
</dbReference>
<dbReference type="GO" id="GO:0005829">
    <property type="term" value="C:cytosol"/>
    <property type="evidence" value="ECO:0007669"/>
    <property type="project" value="TreeGrafter"/>
</dbReference>
<dbReference type="InterPro" id="IPR000845">
    <property type="entry name" value="Nucleoside_phosphorylase_d"/>
</dbReference>
<dbReference type="STRING" id="247490.KSU1_C1155"/>
<dbReference type="GO" id="GO:0009234">
    <property type="term" value="P:menaquinone biosynthetic process"/>
    <property type="evidence" value="ECO:0007669"/>
    <property type="project" value="UniProtKB-UniRule"/>
</dbReference>
<comment type="function">
    <text evidence="1">Catalyzes the hydrolysis of futalosine (FL) to dehypoxanthine futalosine (DHFL) and hypoxanthine, a step in the biosynthesis of menaquinone (MK, vitamin K2).</text>
</comment>
<gene>
    <name evidence="1" type="primary">mqnB</name>
    <name evidence="4" type="ORF">KSU1_C1155</name>
</gene>
<dbReference type="AlphaFoldDB" id="I3IM06"/>
<sequence length="233" mass="26142">MKVLIVAATYFEIKPLLLSFGQTDDEEFSMKTFQYHQLSLDVLITGVGLMQTAYFMGKAFVNTTYDLALNFGIAGSFNKNISIGEVVNVTEEQIADLGAEDKEGFLDVIELKLLNPNRFPYNSGKLINKTPDWAQEIPNLRATVKGISVNTVHGNQYSIDKIIQKYQPDLESMEGAAFLYACLIEHIPCLQIRAISNYIENRNKGTWNIPLAIENLNETAMKIIHHISGNVHL</sequence>
<keyword evidence="1" id="KW-0378">Hydrolase</keyword>
<organism evidence="4 5">
    <name type="scientific">Candidatus Jettenia caeni</name>
    <dbReference type="NCBI Taxonomy" id="247490"/>
    <lineage>
        <taxon>Bacteria</taxon>
        <taxon>Pseudomonadati</taxon>
        <taxon>Planctomycetota</taxon>
        <taxon>Candidatus Brocadiia</taxon>
        <taxon>Candidatus Brocadiales</taxon>
        <taxon>Candidatus Brocadiaceae</taxon>
        <taxon>Candidatus Jettenia</taxon>
    </lineage>
</organism>
<dbReference type="InterPro" id="IPR035994">
    <property type="entry name" value="Nucleoside_phosphorylase_sf"/>
</dbReference>
<accession>I3IM06</accession>
<evidence type="ECO:0000256" key="2">
    <source>
        <dbReference type="NCBIfam" id="TIGR03664"/>
    </source>
</evidence>
<dbReference type="NCBIfam" id="TIGR03664">
    <property type="entry name" value="fut_nucase"/>
    <property type="match status" value="1"/>
</dbReference>
<dbReference type="GO" id="GO:0009116">
    <property type="term" value="P:nucleoside metabolic process"/>
    <property type="evidence" value="ECO:0007669"/>
    <property type="project" value="InterPro"/>
</dbReference>
<dbReference type="HAMAP" id="MF_00991">
    <property type="entry name" value="MqnB"/>
    <property type="match status" value="1"/>
</dbReference>
<dbReference type="Gene3D" id="3.40.50.1580">
    <property type="entry name" value="Nucleoside phosphorylase domain"/>
    <property type="match status" value="1"/>
</dbReference>
<keyword evidence="1" id="KW-0474">Menaquinone biosynthesis</keyword>
<keyword evidence="5" id="KW-1185">Reference proteome</keyword>
<dbReference type="UniPathway" id="UPA00079"/>
<dbReference type="eggNOG" id="COG0775">
    <property type="taxonomic scope" value="Bacteria"/>
</dbReference>
<dbReference type="Proteomes" id="UP000002985">
    <property type="component" value="Unassembled WGS sequence"/>
</dbReference>
<dbReference type="OrthoDB" id="9788270at2"/>
<dbReference type="PANTHER" id="PTHR46832:SF2">
    <property type="entry name" value="FUTALOSINE HYDROLASE"/>
    <property type="match status" value="1"/>
</dbReference>
<evidence type="ECO:0000259" key="3">
    <source>
        <dbReference type="Pfam" id="PF01048"/>
    </source>
</evidence>
<reference evidence="4 5" key="1">
    <citation type="journal article" date="2012" name="FEBS Lett.">
        <title>Anammox organism KSU-1 expresses a NirK-type copper-containing nitrite reductase instead of a NirS-type with cytochrome cd1.</title>
        <authorList>
            <person name="Hira D."/>
            <person name="Toh H."/>
            <person name="Migita C.T."/>
            <person name="Okubo H."/>
            <person name="Nishiyama T."/>
            <person name="Hattori M."/>
            <person name="Furukawa K."/>
            <person name="Fujii T."/>
        </authorList>
    </citation>
    <scope>NUCLEOTIDE SEQUENCE [LARGE SCALE GENOMIC DNA]</scope>
</reference>
<evidence type="ECO:0000313" key="5">
    <source>
        <dbReference type="Proteomes" id="UP000002985"/>
    </source>
</evidence>
<dbReference type="SUPFAM" id="SSF53167">
    <property type="entry name" value="Purine and uridine phosphorylases"/>
    <property type="match status" value="1"/>
</dbReference>
<proteinExistence type="inferred from homology"/>
<protein>
    <recommendedName>
        <fullName evidence="1 2">Futalosine hydrolase</fullName>
        <shortName evidence="1">FL hydrolase</shortName>
        <ecNumber evidence="1 2">3.2.2.26</ecNumber>
    </recommendedName>
    <alternativeName>
        <fullName evidence="1">Futalosine nucleosidase</fullName>
    </alternativeName>
    <alternativeName>
        <fullName evidence="1">Menaquinone biosynthetic enzyme MqnB</fullName>
    </alternativeName>
</protein>
<dbReference type="GO" id="GO:0019284">
    <property type="term" value="P:L-methionine salvage from S-adenosylmethionine"/>
    <property type="evidence" value="ECO:0007669"/>
    <property type="project" value="TreeGrafter"/>
</dbReference>
<comment type="similarity">
    <text evidence="1">Belongs to the PNP/UDP phosphorylase family. Futalosine hydrolase subfamily.</text>
</comment>